<dbReference type="PROSITE" id="PS51085">
    <property type="entry name" value="2FE2S_FER_2"/>
    <property type="match status" value="1"/>
</dbReference>
<evidence type="ECO:0000256" key="2">
    <source>
        <dbReference type="ARBA" id="ARBA00022630"/>
    </source>
</evidence>
<evidence type="ECO:0000256" key="4">
    <source>
        <dbReference type="ARBA" id="ARBA00022723"/>
    </source>
</evidence>
<keyword evidence="3" id="KW-0001">2Fe-2S</keyword>
<evidence type="ECO:0000256" key="6">
    <source>
        <dbReference type="ARBA" id="ARBA00023002"/>
    </source>
</evidence>
<gene>
    <name evidence="11" type="ordered locus">Lbys_0771</name>
</gene>
<dbReference type="RefSeq" id="WP_013407583.1">
    <property type="nucleotide sequence ID" value="NC_014655.1"/>
</dbReference>
<dbReference type="OrthoDB" id="9789468at2"/>
<evidence type="ECO:0000259" key="10">
    <source>
        <dbReference type="PROSITE" id="PS51384"/>
    </source>
</evidence>
<dbReference type="HOGENOM" id="CLU_003827_14_1_10"/>
<dbReference type="EMBL" id="CP002305">
    <property type="protein sequence ID" value="ADQ16531.1"/>
    <property type="molecule type" value="Genomic_DNA"/>
</dbReference>
<sequence>MEAKIQLKIKEICRETPDAVTLHFEPTKEALPYFSGQFLTLIACIDGREVRRAYSLSSSPYVEKHLSVTIKRVPGGKMSNYLIEQVRCGDTLEALAPAGNFFLKRSYIGRNLLLIGAGSGITPLFSMIKTVLTQEARSQVALIYVNSSREETIFLEPLTHLAYQYSSRFKIRHYWSDGRKGFWSKFFKNSHRLNPERLKEILREVGIMPETAFYLCGPQGLMKMASSTIAGLGFSKDKIHQELFFAPSTIKNDSTYNITIKLKGVEHVVKVKPGSSILNAGLEAGLDLPYSCQSGSCNTCAAKCTSGDVSMTGTEGLSEKQLREGYVMTCVGYPSSEEVCIEYY</sequence>
<dbReference type="eggNOG" id="COG1018">
    <property type="taxonomic scope" value="Bacteria"/>
</dbReference>
<dbReference type="Gene3D" id="3.40.50.80">
    <property type="entry name" value="Nucleotide-binding domain of ferredoxin-NADP reductase (FNR) module"/>
    <property type="match status" value="1"/>
</dbReference>
<dbReference type="InterPro" id="IPR017927">
    <property type="entry name" value="FAD-bd_FR_type"/>
</dbReference>
<evidence type="ECO:0000256" key="8">
    <source>
        <dbReference type="ARBA" id="ARBA00023014"/>
    </source>
</evidence>
<organism evidence="11 12">
    <name type="scientific">Leadbetterella byssophila (strain DSM 17132 / JCM 16389 / KACC 11308 / NBRC 106382 / 4M15)</name>
    <dbReference type="NCBI Taxonomy" id="649349"/>
    <lineage>
        <taxon>Bacteria</taxon>
        <taxon>Pseudomonadati</taxon>
        <taxon>Bacteroidota</taxon>
        <taxon>Cytophagia</taxon>
        <taxon>Cytophagales</taxon>
        <taxon>Leadbetterellaceae</taxon>
        <taxon>Leadbetterella</taxon>
    </lineage>
</organism>
<dbReference type="Pfam" id="PF00175">
    <property type="entry name" value="NAD_binding_1"/>
    <property type="match status" value="1"/>
</dbReference>
<evidence type="ECO:0000313" key="12">
    <source>
        <dbReference type="Proteomes" id="UP000007435"/>
    </source>
</evidence>
<protein>
    <submittedName>
        <fullName evidence="11">Oxidoreductase FAD-binding domain protein</fullName>
    </submittedName>
</protein>
<dbReference type="Pfam" id="PF00111">
    <property type="entry name" value="Fer2"/>
    <property type="match status" value="1"/>
</dbReference>
<dbReference type="GO" id="GO:0050660">
    <property type="term" value="F:flavin adenine dinucleotide binding"/>
    <property type="evidence" value="ECO:0007669"/>
    <property type="project" value="TreeGrafter"/>
</dbReference>
<dbReference type="GO" id="GO:0016491">
    <property type="term" value="F:oxidoreductase activity"/>
    <property type="evidence" value="ECO:0007669"/>
    <property type="project" value="UniProtKB-KW"/>
</dbReference>
<keyword evidence="4" id="KW-0479">Metal-binding</keyword>
<dbReference type="GO" id="GO:0046872">
    <property type="term" value="F:metal ion binding"/>
    <property type="evidence" value="ECO:0007669"/>
    <property type="project" value="UniProtKB-KW"/>
</dbReference>
<dbReference type="CDD" id="cd00207">
    <property type="entry name" value="fer2"/>
    <property type="match status" value="1"/>
</dbReference>
<dbReference type="SUPFAM" id="SSF54292">
    <property type="entry name" value="2Fe-2S ferredoxin-like"/>
    <property type="match status" value="1"/>
</dbReference>
<feature type="domain" description="2Fe-2S ferredoxin-type" evidence="9">
    <location>
        <begin position="256"/>
        <end position="344"/>
    </location>
</feature>
<dbReference type="GO" id="GO:0051537">
    <property type="term" value="F:2 iron, 2 sulfur cluster binding"/>
    <property type="evidence" value="ECO:0007669"/>
    <property type="project" value="UniProtKB-KW"/>
</dbReference>
<dbReference type="InterPro" id="IPR001433">
    <property type="entry name" value="OxRdtase_FAD/NAD-bd"/>
</dbReference>
<dbReference type="PRINTS" id="PR00371">
    <property type="entry name" value="FPNCR"/>
</dbReference>
<dbReference type="AlphaFoldDB" id="E4RQ48"/>
<evidence type="ECO:0000256" key="1">
    <source>
        <dbReference type="ARBA" id="ARBA00001974"/>
    </source>
</evidence>
<keyword evidence="2" id="KW-0285">Flavoprotein</keyword>
<dbReference type="Pfam" id="PF00970">
    <property type="entry name" value="FAD_binding_6"/>
    <property type="match status" value="1"/>
</dbReference>
<evidence type="ECO:0000313" key="11">
    <source>
        <dbReference type="EMBL" id="ADQ16531.1"/>
    </source>
</evidence>
<dbReference type="PRINTS" id="PR00406">
    <property type="entry name" value="CYTB5RDTASE"/>
</dbReference>
<keyword evidence="5" id="KW-0274">FAD</keyword>
<feature type="domain" description="FAD-binding FR-type" evidence="10">
    <location>
        <begin position="2"/>
        <end position="104"/>
    </location>
</feature>
<dbReference type="InterPro" id="IPR001709">
    <property type="entry name" value="Flavoprot_Pyr_Nucl_cyt_Rdtase"/>
</dbReference>
<dbReference type="Gene3D" id="3.10.20.30">
    <property type="match status" value="1"/>
</dbReference>
<evidence type="ECO:0000256" key="5">
    <source>
        <dbReference type="ARBA" id="ARBA00022827"/>
    </source>
</evidence>
<dbReference type="STRING" id="649349.Lbys_0771"/>
<reference evidence="11 12" key="2">
    <citation type="journal article" date="2011" name="Stand. Genomic Sci.">
        <title>Complete genome sequence of Leadbetterella byssophila type strain (4M15).</title>
        <authorList>
            <person name="Abt B."/>
            <person name="Teshima H."/>
            <person name="Lucas S."/>
            <person name="Lapidus A."/>
            <person name="Del Rio T.G."/>
            <person name="Nolan M."/>
            <person name="Tice H."/>
            <person name="Cheng J.F."/>
            <person name="Pitluck S."/>
            <person name="Liolios K."/>
            <person name="Pagani I."/>
            <person name="Ivanova N."/>
            <person name="Mavromatis K."/>
            <person name="Pati A."/>
            <person name="Tapia R."/>
            <person name="Han C."/>
            <person name="Goodwin L."/>
            <person name="Chen A."/>
            <person name="Palaniappan K."/>
            <person name="Land M."/>
            <person name="Hauser L."/>
            <person name="Chang Y.J."/>
            <person name="Jeffries C.D."/>
            <person name="Rohde M."/>
            <person name="Goker M."/>
            <person name="Tindall B.J."/>
            <person name="Detter J.C."/>
            <person name="Woyke T."/>
            <person name="Bristow J."/>
            <person name="Eisen J.A."/>
            <person name="Markowitz V."/>
            <person name="Hugenholtz P."/>
            <person name="Klenk H.P."/>
            <person name="Kyrpides N.C."/>
        </authorList>
    </citation>
    <scope>NUCLEOTIDE SEQUENCE [LARGE SCALE GENOMIC DNA]</scope>
    <source>
        <strain evidence="12">DSM 17132 / JCM 16389 / KACC 11308 / NBRC 106382 / 4M15</strain>
    </source>
</reference>
<evidence type="ECO:0000259" key="9">
    <source>
        <dbReference type="PROSITE" id="PS51085"/>
    </source>
</evidence>
<keyword evidence="6" id="KW-0560">Oxidoreductase</keyword>
<reference key="1">
    <citation type="submission" date="2010-11" db="EMBL/GenBank/DDBJ databases">
        <title>The complete genome of Leadbetterella byssophila DSM 17132.</title>
        <authorList>
            <consortium name="US DOE Joint Genome Institute (JGI-PGF)"/>
            <person name="Lucas S."/>
            <person name="Copeland A."/>
            <person name="Lapidus A."/>
            <person name="Glavina del Rio T."/>
            <person name="Dalin E."/>
            <person name="Tice H."/>
            <person name="Bruce D."/>
            <person name="Goodwin L."/>
            <person name="Pitluck S."/>
            <person name="Kyrpides N."/>
            <person name="Mavromatis K."/>
            <person name="Ivanova N."/>
            <person name="Teshima H."/>
            <person name="Brettin T."/>
            <person name="Detter J.C."/>
            <person name="Han C."/>
            <person name="Tapia R."/>
            <person name="Land M."/>
            <person name="Hauser L."/>
            <person name="Markowitz V."/>
            <person name="Cheng J.-F."/>
            <person name="Hugenholtz P."/>
            <person name="Woyke T."/>
            <person name="Wu D."/>
            <person name="Tindall B."/>
            <person name="Pomrenke H.G."/>
            <person name="Brambilla E."/>
            <person name="Klenk H.-P."/>
            <person name="Eisen J.A."/>
        </authorList>
    </citation>
    <scope>NUCLEOTIDE SEQUENCE [LARGE SCALE GENOMIC DNA]</scope>
    <source>
        <strain>DSM 17132</strain>
    </source>
</reference>
<dbReference type="InterPro" id="IPR008333">
    <property type="entry name" value="Cbr1-like_FAD-bd_dom"/>
</dbReference>
<dbReference type="Proteomes" id="UP000007435">
    <property type="component" value="Chromosome"/>
</dbReference>
<accession>E4RQ48</accession>
<comment type="cofactor">
    <cofactor evidence="1">
        <name>FAD</name>
        <dbReference type="ChEBI" id="CHEBI:57692"/>
    </cofactor>
</comment>
<keyword evidence="12" id="KW-1185">Reference proteome</keyword>
<dbReference type="InterPro" id="IPR017938">
    <property type="entry name" value="Riboflavin_synthase-like_b-brl"/>
</dbReference>
<dbReference type="KEGG" id="lby:Lbys_0771"/>
<name>E4RQ48_LEAB4</name>
<proteinExistence type="predicted"/>
<evidence type="ECO:0000256" key="7">
    <source>
        <dbReference type="ARBA" id="ARBA00023004"/>
    </source>
</evidence>
<dbReference type="InterPro" id="IPR039261">
    <property type="entry name" value="FNR_nucleotide-bd"/>
</dbReference>
<dbReference type="InterPro" id="IPR036010">
    <property type="entry name" value="2Fe-2S_ferredoxin-like_sf"/>
</dbReference>
<dbReference type="SUPFAM" id="SSF63380">
    <property type="entry name" value="Riboflavin synthase domain-like"/>
    <property type="match status" value="1"/>
</dbReference>
<dbReference type="InterPro" id="IPR012675">
    <property type="entry name" value="Beta-grasp_dom_sf"/>
</dbReference>
<dbReference type="PROSITE" id="PS51384">
    <property type="entry name" value="FAD_FR"/>
    <property type="match status" value="1"/>
</dbReference>
<evidence type="ECO:0000256" key="3">
    <source>
        <dbReference type="ARBA" id="ARBA00022714"/>
    </source>
</evidence>
<keyword evidence="7" id="KW-0408">Iron</keyword>
<keyword evidence="8" id="KW-0411">Iron-sulfur</keyword>
<dbReference type="Gene3D" id="2.40.30.10">
    <property type="entry name" value="Translation factors"/>
    <property type="match status" value="1"/>
</dbReference>
<dbReference type="InterPro" id="IPR001041">
    <property type="entry name" value="2Fe-2S_ferredoxin-type"/>
</dbReference>
<dbReference type="SUPFAM" id="SSF52343">
    <property type="entry name" value="Ferredoxin reductase-like, C-terminal NADP-linked domain"/>
    <property type="match status" value="1"/>
</dbReference>
<dbReference type="CDD" id="cd06214">
    <property type="entry name" value="PA_degradation_oxidoreductase_like"/>
    <property type="match status" value="1"/>
</dbReference>
<dbReference type="PANTHER" id="PTHR47354">
    <property type="entry name" value="NADH OXIDOREDUCTASE HCR"/>
    <property type="match status" value="1"/>
</dbReference>
<dbReference type="InterPro" id="IPR050415">
    <property type="entry name" value="MRET"/>
</dbReference>
<dbReference type="PANTHER" id="PTHR47354:SF8">
    <property type="entry name" value="1,2-PHENYLACETYL-COA EPOXIDASE, SUBUNIT E"/>
    <property type="match status" value="1"/>
</dbReference>